<sequence length="210" mass="22677">MGPPKSVAPKGWPPAVTYIVAPLYSRACSPELINQLHTPPAQPTPLRPPPAPSPLVRVTQISDPSHPAHGQHGLFASRHLAPDTFVILYLGLVHTRTDADPASDYDLSLDRELGIGVDATRIGNEARFINDYRGVGPPGPNAEFRELWVDLGRGGLEKRMGVFVLSAGKSGKRAKGIAKGDEILVSYGKGFWSERRKEQEGESESSPATQ</sequence>
<dbReference type="SUPFAM" id="SSF82199">
    <property type="entry name" value="SET domain"/>
    <property type="match status" value="1"/>
</dbReference>
<organism evidence="3 4">
    <name type="scientific">Diplodia corticola</name>
    <dbReference type="NCBI Taxonomy" id="236234"/>
    <lineage>
        <taxon>Eukaryota</taxon>
        <taxon>Fungi</taxon>
        <taxon>Dikarya</taxon>
        <taxon>Ascomycota</taxon>
        <taxon>Pezizomycotina</taxon>
        <taxon>Dothideomycetes</taxon>
        <taxon>Dothideomycetes incertae sedis</taxon>
        <taxon>Botryosphaeriales</taxon>
        <taxon>Botryosphaeriaceae</taxon>
        <taxon>Diplodia</taxon>
    </lineage>
</organism>
<proteinExistence type="predicted"/>
<dbReference type="Proteomes" id="UP000183809">
    <property type="component" value="Unassembled WGS sequence"/>
</dbReference>
<dbReference type="InterPro" id="IPR046341">
    <property type="entry name" value="SET_dom_sf"/>
</dbReference>
<name>A0A1J9RAB5_9PEZI</name>
<dbReference type="OrthoDB" id="5792673at2759"/>
<dbReference type="AlphaFoldDB" id="A0A1J9RAB5"/>
<comment type="caution">
    <text evidence="3">The sequence shown here is derived from an EMBL/GenBank/DDBJ whole genome shotgun (WGS) entry which is preliminary data.</text>
</comment>
<dbReference type="STRING" id="236234.A0A1J9RAB5"/>
<evidence type="ECO:0000256" key="1">
    <source>
        <dbReference type="SAM" id="MobiDB-lite"/>
    </source>
</evidence>
<reference evidence="3 4" key="1">
    <citation type="submission" date="2016-10" db="EMBL/GenBank/DDBJ databases">
        <title>Proteomics and genomics reveal pathogen-plant mechanisms compatible with a hemibiotrophic lifestyle of Diplodia corticola.</title>
        <authorList>
            <person name="Fernandes I."/>
            <person name="De Jonge R."/>
            <person name="Van De Peer Y."/>
            <person name="Devreese B."/>
            <person name="Alves A."/>
            <person name="Esteves A.C."/>
        </authorList>
    </citation>
    <scope>NUCLEOTIDE SEQUENCE [LARGE SCALE GENOMIC DNA]</scope>
    <source>
        <strain evidence="3 4">CBS 112549</strain>
    </source>
</reference>
<evidence type="ECO:0000259" key="2">
    <source>
        <dbReference type="PROSITE" id="PS50280"/>
    </source>
</evidence>
<keyword evidence="4" id="KW-1185">Reference proteome</keyword>
<dbReference type="EMBL" id="MNUE01000008">
    <property type="protein sequence ID" value="OJD37114.1"/>
    <property type="molecule type" value="Genomic_DNA"/>
</dbReference>
<dbReference type="Pfam" id="PF00856">
    <property type="entry name" value="SET"/>
    <property type="match status" value="1"/>
</dbReference>
<dbReference type="RefSeq" id="XP_020133355.1">
    <property type="nucleotide sequence ID" value="XM_020279340.1"/>
</dbReference>
<evidence type="ECO:0000313" key="3">
    <source>
        <dbReference type="EMBL" id="OJD37114.1"/>
    </source>
</evidence>
<feature type="domain" description="SET" evidence="2">
    <location>
        <begin position="54"/>
        <end position="188"/>
    </location>
</feature>
<dbReference type="InterPro" id="IPR001214">
    <property type="entry name" value="SET_dom"/>
</dbReference>
<accession>A0A1J9RAB5</accession>
<feature type="region of interest" description="Disordered" evidence="1">
    <location>
        <begin position="35"/>
        <end position="68"/>
    </location>
</feature>
<dbReference type="GeneID" id="31019602"/>
<gene>
    <name evidence="3" type="ORF">BKCO1_8000233</name>
</gene>
<feature type="compositionally biased region" description="Pro residues" evidence="1">
    <location>
        <begin position="40"/>
        <end position="53"/>
    </location>
</feature>
<evidence type="ECO:0000313" key="4">
    <source>
        <dbReference type="Proteomes" id="UP000183809"/>
    </source>
</evidence>
<dbReference type="Gene3D" id="2.170.270.10">
    <property type="entry name" value="SET domain"/>
    <property type="match status" value="1"/>
</dbReference>
<dbReference type="PROSITE" id="PS50280">
    <property type="entry name" value="SET"/>
    <property type="match status" value="1"/>
</dbReference>
<protein>
    <submittedName>
        <fullName evidence="3">Set domain-containing protein</fullName>
    </submittedName>
</protein>